<evidence type="ECO:0000256" key="10">
    <source>
        <dbReference type="SAM" id="Phobius"/>
    </source>
</evidence>
<comment type="similarity">
    <text evidence="2">Belongs to the ESF2/ABP1 family.</text>
</comment>
<dbReference type="OrthoDB" id="287393at2759"/>
<evidence type="ECO:0000256" key="5">
    <source>
        <dbReference type="ARBA" id="ARBA00022884"/>
    </source>
</evidence>
<dbReference type="InterPro" id="IPR012677">
    <property type="entry name" value="Nucleotide-bd_a/b_plait_sf"/>
</dbReference>
<evidence type="ECO:0000256" key="1">
    <source>
        <dbReference type="ARBA" id="ARBA00004604"/>
    </source>
</evidence>
<keyword evidence="12" id="KW-1185">Reference proteome</keyword>
<evidence type="ECO:0000256" key="8">
    <source>
        <dbReference type="ARBA" id="ARBA00032634"/>
    </source>
</evidence>
<dbReference type="AlphaFoldDB" id="A0A167WPK3"/>
<dbReference type="EMBL" id="AZGZ01000022">
    <property type="protein sequence ID" value="KZZ89119.1"/>
    <property type="molecule type" value="Genomic_DNA"/>
</dbReference>
<evidence type="ECO:0000256" key="2">
    <source>
        <dbReference type="ARBA" id="ARBA00005819"/>
    </source>
</evidence>
<keyword evidence="10" id="KW-0812">Transmembrane</keyword>
<comment type="caution">
    <text evidence="11">The sequence shown here is derived from an EMBL/GenBank/DDBJ whole genome shotgun (WGS) entry which is preliminary data.</text>
</comment>
<dbReference type="Proteomes" id="UP000242877">
    <property type="component" value="Unassembled WGS sequence"/>
</dbReference>
<proteinExistence type="inferred from homology"/>
<evidence type="ECO:0000256" key="9">
    <source>
        <dbReference type="SAM" id="MobiDB-lite"/>
    </source>
</evidence>
<organism evidence="11 12">
    <name type="scientific">Ascosphaera apis ARSEF 7405</name>
    <dbReference type="NCBI Taxonomy" id="392613"/>
    <lineage>
        <taxon>Eukaryota</taxon>
        <taxon>Fungi</taxon>
        <taxon>Dikarya</taxon>
        <taxon>Ascomycota</taxon>
        <taxon>Pezizomycotina</taxon>
        <taxon>Eurotiomycetes</taxon>
        <taxon>Eurotiomycetidae</taxon>
        <taxon>Onygenales</taxon>
        <taxon>Ascosphaeraceae</taxon>
        <taxon>Ascosphaera</taxon>
    </lineage>
</organism>
<evidence type="ECO:0000256" key="3">
    <source>
        <dbReference type="ARBA" id="ARBA00013906"/>
    </source>
</evidence>
<keyword evidence="10" id="KW-1133">Transmembrane helix</keyword>
<dbReference type="VEuPathDB" id="FungiDB:AAP_04604"/>
<dbReference type="GO" id="GO:0000472">
    <property type="term" value="P:endonucleolytic cleavage to generate mature 5'-end of SSU-rRNA from (SSU-rRNA, 5.8S rRNA, LSU-rRNA)"/>
    <property type="evidence" value="ECO:0007669"/>
    <property type="project" value="TreeGrafter"/>
</dbReference>
<feature type="transmembrane region" description="Helical" evidence="10">
    <location>
        <begin position="330"/>
        <end position="348"/>
    </location>
</feature>
<name>A0A167WPK3_9EURO</name>
<dbReference type="SUPFAM" id="SSF54928">
    <property type="entry name" value="RNA-binding domain, RBD"/>
    <property type="match status" value="1"/>
</dbReference>
<accession>A0A167WPK3</accession>
<dbReference type="GO" id="GO:0000447">
    <property type="term" value="P:endonucleolytic cleavage in ITS1 to separate SSU-rRNA from 5.8S rRNA and LSU-rRNA from tricistronic rRNA transcript (SSU-rRNA, 5.8S rRNA, LSU-rRNA)"/>
    <property type="evidence" value="ECO:0007669"/>
    <property type="project" value="TreeGrafter"/>
</dbReference>
<feature type="region of interest" description="Disordered" evidence="9">
    <location>
        <begin position="1"/>
        <end position="109"/>
    </location>
</feature>
<dbReference type="GO" id="GO:0005730">
    <property type="term" value="C:nucleolus"/>
    <property type="evidence" value="ECO:0007669"/>
    <property type="project" value="UniProtKB-SubCell"/>
</dbReference>
<keyword evidence="6" id="KW-0539">Nucleus</keyword>
<evidence type="ECO:0000313" key="11">
    <source>
        <dbReference type="EMBL" id="KZZ89119.1"/>
    </source>
</evidence>
<feature type="compositionally biased region" description="Basic and acidic residues" evidence="9">
    <location>
        <begin position="19"/>
        <end position="32"/>
    </location>
</feature>
<keyword evidence="5" id="KW-0694">RNA-binding</keyword>
<evidence type="ECO:0000256" key="7">
    <source>
        <dbReference type="ARBA" id="ARBA00025024"/>
    </source>
</evidence>
<feature type="compositionally biased region" description="Acidic residues" evidence="9">
    <location>
        <begin position="53"/>
        <end position="69"/>
    </location>
</feature>
<dbReference type="InterPro" id="IPR039119">
    <property type="entry name" value="ABT1/Esf2"/>
</dbReference>
<dbReference type="PANTHER" id="PTHR12311:SF7">
    <property type="entry name" value="ACTIVATOR OF BASAL TRANSCRIPTION 1"/>
    <property type="match status" value="1"/>
</dbReference>
<dbReference type="GO" id="GO:0000480">
    <property type="term" value="P:endonucleolytic cleavage in 5'-ETS of tricistronic rRNA transcript (SSU-rRNA, 5.8S rRNA, LSU-rRNA)"/>
    <property type="evidence" value="ECO:0007669"/>
    <property type="project" value="TreeGrafter"/>
</dbReference>
<sequence length="355" mass="40645">MSVRKRNEFLDLESEDESDRGYDSEAAEESKSRITSHKRSDGQSAKRRRLSDDQSDDDGSNISDDEGYDSEEHLKKGKQSTSKTKDEKDDTSTEEKEAKKKKEKKEEENRLKAEAKKLKEKKDKTGVIYLSSLPPYLKPSALKTLLLQRGFGPITRVFLTPANPSPGSFIKKSNKRKTYADGWVEFASKKTAKICAETLNAQIVGGKKGGWYHDDIWNMKYLKGFKWADLMEQIQRERNEREAKRRIEDARAKKEEKMFLAGVEKGKVVEGIRKKREEKGAAPEVDVRRVFRQNKVVADDERTIAQVQAPKARKLDEKQRRCSARSSNDIFAAFLFISGIATFLLYTIDTIILTF</sequence>
<protein>
    <recommendedName>
        <fullName evidence="3">Pre-rRNA-processing protein ESF2</fullName>
    </recommendedName>
    <alternativeName>
        <fullName evidence="8">18S rRNA factor 2</fullName>
    </alternativeName>
    <alternativeName>
        <fullName evidence="4">Pre-rRNA-processing protein esf2</fullName>
    </alternativeName>
</protein>
<dbReference type="GO" id="GO:0003723">
    <property type="term" value="F:RNA binding"/>
    <property type="evidence" value="ECO:0007669"/>
    <property type="project" value="UniProtKB-KW"/>
</dbReference>
<feature type="compositionally biased region" description="Basic and acidic residues" evidence="9">
    <location>
        <begin position="83"/>
        <end position="109"/>
    </location>
</feature>
<dbReference type="Gene3D" id="3.30.70.330">
    <property type="match status" value="1"/>
</dbReference>
<comment type="subcellular location">
    <subcellularLocation>
        <location evidence="1">Nucleus</location>
        <location evidence="1">Nucleolus</location>
    </subcellularLocation>
</comment>
<evidence type="ECO:0000256" key="6">
    <source>
        <dbReference type="ARBA" id="ARBA00023242"/>
    </source>
</evidence>
<evidence type="ECO:0000256" key="4">
    <source>
        <dbReference type="ARBA" id="ARBA00021800"/>
    </source>
</evidence>
<dbReference type="PANTHER" id="PTHR12311">
    <property type="entry name" value="ACTIVATOR OF BASAL TRANSCRIPTION 1"/>
    <property type="match status" value="1"/>
</dbReference>
<dbReference type="CDD" id="cd12263">
    <property type="entry name" value="RRM_ABT1_like"/>
    <property type="match status" value="1"/>
</dbReference>
<dbReference type="InterPro" id="IPR035979">
    <property type="entry name" value="RBD_domain_sf"/>
</dbReference>
<reference evidence="11 12" key="1">
    <citation type="journal article" date="2016" name="Genome Biol. Evol.">
        <title>Divergent and convergent evolution of fungal pathogenicity.</title>
        <authorList>
            <person name="Shang Y."/>
            <person name="Xiao G."/>
            <person name="Zheng P."/>
            <person name="Cen K."/>
            <person name="Zhan S."/>
            <person name="Wang C."/>
        </authorList>
    </citation>
    <scope>NUCLEOTIDE SEQUENCE [LARGE SCALE GENOMIC DNA]</scope>
    <source>
        <strain evidence="11 12">ARSEF 7405</strain>
    </source>
</reference>
<keyword evidence="10" id="KW-0472">Membrane</keyword>
<evidence type="ECO:0000313" key="12">
    <source>
        <dbReference type="Proteomes" id="UP000242877"/>
    </source>
</evidence>
<comment type="function">
    <text evidence="7">Involved in the small subunit (SSU) processome assembly and function, and in the 18S rRNA synthesis. Required for the early cleavages at sites A0, A1 and A2.</text>
</comment>
<dbReference type="GO" id="GO:0034462">
    <property type="term" value="P:small-subunit processome assembly"/>
    <property type="evidence" value="ECO:0007669"/>
    <property type="project" value="TreeGrafter"/>
</dbReference>
<gene>
    <name evidence="11" type="ORF">AAP_04604</name>
</gene>
<dbReference type="InterPro" id="IPR034353">
    <property type="entry name" value="ABT1/ESF2_RRM"/>
</dbReference>